<dbReference type="OrthoDB" id="7626403at2"/>
<feature type="domain" description="Gamma-glutamylcyclotransferase AIG2-like" evidence="1">
    <location>
        <begin position="243"/>
        <end position="339"/>
    </location>
</feature>
<accession>A0A1Q8CTT3</accession>
<evidence type="ECO:0000259" key="1">
    <source>
        <dbReference type="Pfam" id="PF06094"/>
    </source>
</evidence>
<dbReference type="CDD" id="cd06661">
    <property type="entry name" value="GGCT_like"/>
    <property type="match status" value="1"/>
</dbReference>
<dbReference type="Pfam" id="PF06094">
    <property type="entry name" value="GGACT"/>
    <property type="match status" value="1"/>
</dbReference>
<dbReference type="STRING" id="1912961.BU204_09765"/>
<dbReference type="Gene3D" id="3.10.490.10">
    <property type="entry name" value="Gamma-glutamyl cyclotransferase-like"/>
    <property type="match status" value="1"/>
</dbReference>
<gene>
    <name evidence="2" type="ORF">BU204_09765</name>
</gene>
<comment type="caution">
    <text evidence="2">The sequence shown here is derived from an EMBL/GenBank/DDBJ whole genome shotgun (WGS) entry which is preliminary data.</text>
</comment>
<dbReference type="AlphaFoldDB" id="A0A1Q8CTT3"/>
<dbReference type="InterPro" id="IPR036568">
    <property type="entry name" value="GGCT-like_sf"/>
</dbReference>
<name>A0A1Q8CTT3_9PSEU</name>
<dbReference type="RefSeq" id="WP_075125275.1">
    <property type="nucleotide sequence ID" value="NZ_MSIE01000014.1"/>
</dbReference>
<dbReference type="InterPro" id="IPR009288">
    <property type="entry name" value="AIG2-like_dom"/>
</dbReference>
<sequence length="354" mass="37902">MFSDEEYPALPYPGRRPDCSFVHDDATGWPLRPDPTALSGWRLADGVDLDEWLTDRGAPPLARRVPLLCYGSNVCPAKLTWLRGMLGLAGPAVLLRARCAGLAAVWAAGQRVVDDQRPATLAAVPGVVERHAVWLATAEQVAVLDRCEGRGSRYRLANVISGEVRLDDGALLDRPLAYVAAETDGSVPRFVRYPLLVDGRPVRCAEVPQAAAAALVGEPAPGDGLSLLPVEGEPVPEDHPPRLFVYGTLQPGASHWPLLEPLSRGRPRRATLPGTLHDTGLGYPALRPGGGADVAGWVVELAAPAAALSTVDEYEGTEYRRVRVTLSDSTVAWTYAWTGPFDDLPPLTAPWPGT</sequence>
<dbReference type="SUPFAM" id="SSF110857">
    <property type="entry name" value="Gamma-glutamyl cyclotransferase-like"/>
    <property type="match status" value="1"/>
</dbReference>
<dbReference type="InterPro" id="IPR013024">
    <property type="entry name" value="GGCT-like"/>
</dbReference>
<proteinExistence type="predicted"/>
<evidence type="ECO:0000313" key="2">
    <source>
        <dbReference type="EMBL" id="OLF17771.1"/>
    </source>
</evidence>
<evidence type="ECO:0000313" key="3">
    <source>
        <dbReference type="Proteomes" id="UP000185596"/>
    </source>
</evidence>
<reference evidence="2 3" key="1">
    <citation type="submission" date="2016-12" db="EMBL/GenBank/DDBJ databases">
        <title>The draft genome sequence of Actinophytocola sp. 11-183.</title>
        <authorList>
            <person name="Wang W."/>
            <person name="Yuan L."/>
        </authorList>
    </citation>
    <scope>NUCLEOTIDE SEQUENCE [LARGE SCALE GENOMIC DNA]</scope>
    <source>
        <strain evidence="2 3">11-183</strain>
    </source>
</reference>
<dbReference type="EMBL" id="MSIE01000014">
    <property type="protein sequence ID" value="OLF17771.1"/>
    <property type="molecule type" value="Genomic_DNA"/>
</dbReference>
<dbReference type="Proteomes" id="UP000185596">
    <property type="component" value="Unassembled WGS sequence"/>
</dbReference>
<keyword evidence="3" id="KW-1185">Reference proteome</keyword>
<organism evidence="2 3">
    <name type="scientific">Actinophytocola xanthii</name>
    <dbReference type="NCBI Taxonomy" id="1912961"/>
    <lineage>
        <taxon>Bacteria</taxon>
        <taxon>Bacillati</taxon>
        <taxon>Actinomycetota</taxon>
        <taxon>Actinomycetes</taxon>
        <taxon>Pseudonocardiales</taxon>
        <taxon>Pseudonocardiaceae</taxon>
    </lineage>
</organism>
<protein>
    <recommendedName>
        <fullName evidence="1">Gamma-glutamylcyclotransferase AIG2-like domain-containing protein</fullName>
    </recommendedName>
</protein>